<accession>A0A0S3QUI5</accession>
<dbReference type="RefSeq" id="WP_068549980.1">
    <property type="nucleotide sequence ID" value="NZ_AP013035.1"/>
</dbReference>
<name>A0A0S3QUI5_THET7</name>
<dbReference type="KEGG" id="ttk:TST_1201"/>
<organism evidence="1 2">
    <name type="scientific">Thermosulfidibacter takaii (strain DSM 17441 / JCM 13301 / NBRC 103674 / ABI70S6)</name>
    <dbReference type="NCBI Taxonomy" id="1298851"/>
    <lineage>
        <taxon>Bacteria</taxon>
        <taxon>Pseudomonadati</taxon>
        <taxon>Thermosulfidibacterota</taxon>
        <taxon>Thermosulfidibacteria</taxon>
        <taxon>Thermosulfidibacterales</taxon>
        <taxon>Thermosulfidibacteraceae</taxon>
    </lineage>
</organism>
<proteinExistence type="predicted"/>
<keyword evidence="2" id="KW-1185">Reference proteome</keyword>
<dbReference type="OrthoDB" id="5505309at2"/>
<dbReference type="STRING" id="1298851.TST_1201"/>
<dbReference type="EMBL" id="AP013035">
    <property type="protein sequence ID" value="BAT71992.1"/>
    <property type="molecule type" value="Genomic_DNA"/>
</dbReference>
<dbReference type="Proteomes" id="UP000063234">
    <property type="component" value="Chromosome"/>
</dbReference>
<gene>
    <name evidence="1" type="ORF">TST_1201</name>
</gene>
<dbReference type="AlphaFoldDB" id="A0A0S3QUI5"/>
<sequence>MCDIIWCKKCDTVNYLDPFNFWNWEGKIKCAGCDTVYYIHMIQGHMYRGPEERPGEEPDILPLFADKPNQGYEQILPGTPGKTRPYNCLPREIYLGRADYRKFSIRGYPMRAWAPQPPSAGIAGSHGFKWEIEKLSPEVWEEFLEKKKKGEVKDW</sequence>
<evidence type="ECO:0000313" key="1">
    <source>
        <dbReference type="EMBL" id="BAT71992.1"/>
    </source>
</evidence>
<reference evidence="2" key="1">
    <citation type="journal article" date="2018" name="Science">
        <title>A primordial and reversible TCA cycle in a facultatively chemolithoautotrophic thermophile.</title>
        <authorList>
            <person name="Nunoura T."/>
            <person name="Chikaraishi Y."/>
            <person name="Izaki R."/>
            <person name="Suwa T."/>
            <person name="Sato T."/>
            <person name="Harada T."/>
            <person name="Mori K."/>
            <person name="Kato Y."/>
            <person name="Miyazaki M."/>
            <person name="Shimamura S."/>
            <person name="Yanagawa K."/>
            <person name="Shuto A."/>
            <person name="Ohkouchi N."/>
            <person name="Fujita N."/>
            <person name="Takaki Y."/>
            <person name="Atomi H."/>
            <person name="Takai K."/>
        </authorList>
    </citation>
    <scope>NUCLEOTIDE SEQUENCE [LARGE SCALE GENOMIC DNA]</scope>
    <source>
        <strain evidence="2">DSM 17441 / JCM 13301 / NBRC 103674 / ABI70S6</strain>
    </source>
</reference>
<protein>
    <submittedName>
        <fullName evidence="1">Uncharacterized protein</fullName>
    </submittedName>
</protein>
<evidence type="ECO:0000313" key="2">
    <source>
        <dbReference type="Proteomes" id="UP000063234"/>
    </source>
</evidence>